<name>A0A844Y3P3_9SPHN</name>
<keyword evidence="9" id="KW-1185">Reference proteome</keyword>
<dbReference type="Proteomes" id="UP000444185">
    <property type="component" value="Unassembled WGS sequence"/>
</dbReference>
<reference evidence="8 9" key="1">
    <citation type="submission" date="2019-12" db="EMBL/GenBank/DDBJ databases">
        <title>Genomic-based taxomic classification of the family Erythrobacteraceae.</title>
        <authorList>
            <person name="Xu L."/>
        </authorList>
    </citation>
    <scope>NUCLEOTIDE SEQUENCE [LARGE SCALE GENOMIC DNA]</scope>
    <source>
        <strain evidence="8 9">DSM 16225</strain>
    </source>
</reference>
<feature type="transmembrane region" description="Helical" evidence="6">
    <location>
        <begin position="97"/>
        <end position="117"/>
    </location>
</feature>
<dbReference type="RefSeq" id="WP_160608817.1">
    <property type="nucleotide sequence ID" value="NZ_WTYF01000004.1"/>
</dbReference>
<feature type="transmembrane region" description="Helical" evidence="6">
    <location>
        <begin position="274"/>
        <end position="294"/>
    </location>
</feature>
<dbReference type="OrthoDB" id="9803381at2"/>
<keyword evidence="4 6" id="KW-1133">Transmembrane helix</keyword>
<keyword evidence="3 6" id="KW-0812">Transmembrane</keyword>
<keyword evidence="2" id="KW-1003">Cell membrane</keyword>
<dbReference type="Gene3D" id="1.20.81.30">
    <property type="entry name" value="Type II secretion system (T2SS), domain F"/>
    <property type="match status" value="1"/>
</dbReference>
<evidence type="ECO:0000256" key="2">
    <source>
        <dbReference type="ARBA" id="ARBA00022475"/>
    </source>
</evidence>
<evidence type="ECO:0000256" key="1">
    <source>
        <dbReference type="ARBA" id="ARBA00004651"/>
    </source>
</evidence>
<feature type="transmembrane region" description="Helical" evidence="6">
    <location>
        <begin position="6"/>
        <end position="25"/>
    </location>
</feature>
<evidence type="ECO:0000256" key="4">
    <source>
        <dbReference type="ARBA" id="ARBA00022989"/>
    </source>
</evidence>
<evidence type="ECO:0000256" key="6">
    <source>
        <dbReference type="SAM" id="Phobius"/>
    </source>
</evidence>
<evidence type="ECO:0000313" key="9">
    <source>
        <dbReference type="Proteomes" id="UP000444185"/>
    </source>
</evidence>
<organism evidence="8 9">
    <name type="scientific">Qipengyuania gaetbuli</name>
    <dbReference type="NCBI Taxonomy" id="266952"/>
    <lineage>
        <taxon>Bacteria</taxon>
        <taxon>Pseudomonadati</taxon>
        <taxon>Pseudomonadota</taxon>
        <taxon>Alphaproteobacteria</taxon>
        <taxon>Sphingomonadales</taxon>
        <taxon>Erythrobacteraceae</taxon>
        <taxon>Qipengyuania</taxon>
    </lineage>
</organism>
<protein>
    <submittedName>
        <fullName evidence="8">Secretion system protein</fullName>
    </submittedName>
</protein>
<dbReference type="InterPro" id="IPR018076">
    <property type="entry name" value="T2SS_GspF_dom"/>
</dbReference>
<gene>
    <name evidence="8" type="ORF">GRI42_12620</name>
</gene>
<keyword evidence="5 6" id="KW-0472">Membrane</keyword>
<evidence type="ECO:0000256" key="3">
    <source>
        <dbReference type="ARBA" id="ARBA00022692"/>
    </source>
</evidence>
<sequence length="333" mass="36565">MATEIVRIVFLLAIFAAAFLLFQTIGRVVASKRAHSAAANRRMTMIQSGTNREELYSELLKNRPREHEGLPSLIRNAVVSFEHNVYTSGVSWSVSQVVVAMLVGAAILFVIALAIALGTGAELGFGAVQVCLIFAIAAGIMLPYLVLKRMAAGRRKKIESQFPVALDIFVRALRSGHPVASAIDLLTQEMEDPIGSEFGLVSDEVTYGADLTMALDAMAERWQLEDMRMFVISLSVQGETGGNLAEILENLANVIRERAALYLKVRALSSEGRMTAWMLSVLPVFAFVMTFLAAPSFYLDVADDPIFIWGWAFLVTLYIVGVIVMRKMINLKV</sequence>
<feature type="domain" description="Type II secretion system protein GspF" evidence="7">
    <location>
        <begin position="166"/>
        <end position="290"/>
    </location>
</feature>
<comment type="subcellular location">
    <subcellularLocation>
        <location evidence="1">Cell membrane</location>
        <topology evidence="1">Multi-pass membrane protein</topology>
    </subcellularLocation>
</comment>
<feature type="transmembrane region" description="Helical" evidence="6">
    <location>
        <begin position="306"/>
        <end position="325"/>
    </location>
</feature>
<dbReference type="Pfam" id="PF00482">
    <property type="entry name" value="T2SSF"/>
    <property type="match status" value="1"/>
</dbReference>
<dbReference type="PANTHER" id="PTHR35007">
    <property type="entry name" value="INTEGRAL MEMBRANE PROTEIN-RELATED"/>
    <property type="match status" value="1"/>
</dbReference>
<comment type="caution">
    <text evidence="8">The sequence shown here is derived from an EMBL/GenBank/DDBJ whole genome shotgun (WGS) entry which is preliminary data.</text>
</comment>
<evidence type="ECO:0000313" key="8">
    <source>
        <dbReference type="EMBL" id="MXO52149.1"/>
    </source>
</evidence>
<dbReference type="InterPro" id="IPR042094">
    <property type="entry name" value="T2SS_GspF_sf"/>
</dbReference>
<dbReference type="PANTHER" id="PTHR35007:SF1">
    <property type="entry name" value="PILUS ASSEMBLY PROTEIN"/>
    <property type="match status" value="1"/>
</dbReference>
<evidence type="ECO:0000259" key="7">
    <source>
        <dbReference type="Pfam" id="PF00482"/>
    </source>
</evidence>
<dbReference type="AlphaFoldDB" id="A0A844Y3P3"/>
<evidence type="ECO:0000256" key="5">
    <source>
        <dbReference type="ARBA" id="ARBA00023136"/>
    </source>
</evidence>
<dbReference type="GO" id="GO:0005886">
    <property type="term" value="C:plasma membrane"/>
    <property type="evidence" value="ECO:0007669"/>
    <property type="project" value="UniProtKB-SubCell"/>
</dbReference>
<accession>A0A844Y3P3</accession>
<dbReference type="EMBL" id="WTYF01000004">
    <property type="protein sequence ID" value="MXO52149.1"/>
    <property type="molecule type" value="Genomic_DNA"/>
</dbReference>
<feature type="transmembrane region" description="Helical" evidence="6">
    <location>
        <begin position="123"/>
        <end position="147"/>
    </location>
</feature>
<proteinExistence type="predicted"/>